<evidence type="ECO:0000313" key="3">
    <source>
        <dbReference type="WBParaSite" id="ACRNAN_scaffold5350.g7499.t1"/>
    </source>
</evidence>
<dbReference type="AlphaFoldDB" id="A0A914E2V7"/>
<dbReference type="SMART" id="SM00256">
    <property type="entry name" value="FBOX"/>
    <property type="match status" value="2"/>
</dbReference>
<reference evidence="3" key="1">
    <citation type="submission" date="2022-11" db="UniProtKB">
        <authorList>
            <consortium name="WormBaseParasite"/>
        </authorList>
    </citation>
    <scope>IDENTIFICATION</scope>
</reference>
<feature type="domain" description="F-box" evidence="1">
    <location>
        <begin position="13"/>
        <end position="53"/>
    </location>
</feature>
<dbReference type="InterPro" id="IPR036047">
    <property type="entry name" value="F-box-like_dom_sf"/>
</dbReference>
<evidence type="ECO:0000313" key="2">
    <source>
        <dbReference type="Proteomes" id="UP000887540"/>
    </source>
</evidence>
<name>A0A914E2V7_9BILA</name>
<dbReference type="SUPFAM" id="SSF81383">
    <property type="entry name" value="F-box domain"/>
    <property type="match status" value="2"/>
</dbReference>
<proteinExistence type="predicted"/>
<sequence>MENSGLPPIPSHLPVEILCAIFTAIDRNEAEKSQIVSKKWLQIIKNHTNILPLRKFRELNIIPLVPRGYDVELVVDDEEMFIITKVMKPTEKFFVENNKNGIKNCYRMPKEKLLESCIFEKCHLPQLDSEILQFLQHLRFCNGKKIRALNFDPGNLAIGVSKLDAYKEVFEDLITVEKLAYIRFMNNELQSFLYEPKNLYIPNPPRKIHLNFDISNHPEAFANFLTNEEIFGADRYCLRVEKPVQEDKFWEQLVDKYLACENPHLLIRNCEFHCSRRFMPKEISRKFLEKRKIPCQIEKEDKSTSHIYAVELAHNWKLEMKFTRKRRSLEDINNLERNEVEKNDPKLMEKEKDKMRKKKLNSSKTVRFCDYIWNIRTKKIPQIPVEIFYDVIQFLNPIEAGKSQLVSHSWHSAILQGFYILPLPKLQEFTYVNEKRMWNYKLFPYKRYPNLKETRIGILSGSIDVQFLQEIESINQRIGRKKLKVEIACFIFKDDTNCEKNVKEAMVKAIGSVKTSSMWCEEYGSEMNELLKQQSFRRPNNHTEGVIYRFTRKDDSFMTFYSRSNPREVDNNRKLEHYFKIGTEN</sequence>
<dbReference type="Proteomes" id="UP000887540">
    <property type="component" value="Unplaced"/>
</dbReference>
<feature type="domain" description="F-box" evidence="1">
    <location>
        <begin position="383"/>
        <end position="423"/>
    </location>
</feature>
<dbReference type="InterPro" id="IPR001810">
    <property type="entry name" value="F-box_dom"/>
</dbReference>
<accession>A0A914E2V7</accession>
<evidence type="ECO:0000259" key="1">
    <source>
        <dbReference type="SMART" id="SM00256"/>
    </source>
</evidence>
<organism evidence="2 3">
    <name type="scientific">Acrobeloides nanus</name>
    <dbReference type="NCBI Taxonomy" id="290746"/>
    <lineage>
        <taxon>Eukaryota</taxon>
        <taxon>Metazoa</taxon>
        <taxon>Ecdysozoa</taxon>
        <taxon>Nematoda</taxon>
        <taxon>Chromadorea</taxon>
        <taxon>Rhabditida</taxon>
        <taxon>Tylenchina</taxon>
        <taxon>Cephalobomorpha</taxon>
        <taxon>Cephaloboidea</taxon>
        <taxon>Cephalobidae</taxon>
        <taxon>Acrobeloides</taxon>
    </lineage>
</organism>
<dbReference type="WBParaSite" id="ACRNAN_scaffold5350.g7499.t1">
    <property type="protein sequence ID" value="ACRNAN_scaffold5350.g7499.t1"/>
    <property type="gene ID" value="ACRNAN_scaffold5350.g7499"/>
</dbReference>
<protein>
    <submittedName>
        <fullName evidence="3">F-box domain-containing protein</fullName>
    </submittedName>
</protein>
<keyword evidence="2" id="KW-1185">Reference proteome</keyword>